<reference evidence="1" key="1">
    <citation type="submission" date="2020-08" db="EMBL/GenBank/DDBJ databases">
        <title>Multicomponent nature underlies the extraordinary mechanical properties of spider dragline silk.</title>
        <authorList>
            <person name="Kono N."/>
            <person name="Nakamura H."/>
            <person name="Mori M."/>
            <person name="Yoshida Y."/>
            <person name="Ohtoshi R."/>
            <person name="Malay A.D."/>
            <person name="Moran D.A.P."/>
            <person name="Tomita M."/>
            <person name="Numata K."/>
            <person name="Arakawa K."/>
        </authorList>
    </citation>
    <scope>NUCLEOTIDE SEQUENCE</scope>
</reference>
<dbReference type="EMBL" id="BMAV01011188">
    <property type="protein sequence ID" value="GFY56860.1"/>
    <property type="molecule type" value="Genomic_DNA"/>
</dbReference>
<gene>
    <name evidence="1" type="ORF">TNIN_473781</name>
</gene>
<evidence type="ECO:0000313" key="1">
    <source>
        <dbReference type="EMBL" id="GFY56860.1"/>
    </source>
</evidence>
<protein>
    <submittedName>
        <fullName evidence="1">Uncharacterized protein</fullName>
    </submittedName>
</protein>
<evidence type="ECO:0000313" key="2">
    <source>
        <dbReference type="Proteomes" id="UP000886998"/>
    </source>
</evidence>
<dbReference type="AlphaFoldDB" id="A0A8X6XQK9"/>
<organism evidence="1 2">
    <name type="scientific">Trichonephila inaurata madagascariensis</name>
    <dbReference type="NCBI Taxonomy" id="2747483"/>
    <lineage>
        <taxon>Eukaryota</taxon>
        <taxon>Metazoa</taxon>
        <taxon>Ecdysozoa</taxon>
        <taxon>Arthropoda</taxon>
        <taxon>Chelicerata</taxon>
        <taxon>Arachnida</taxon>
        <taxon>Araneae</taxon>
        <taxon>Araneomorphae</taxon>
        <taxon>Entelegynae</taxon>
        <taxon>Araneoidea</taxon>
        <taxon>Nephilidae</taxon>
        <taxon>Trichonephila</taxon>
        <taxon>Trichonephila inaurata</taxon>
    </lineage>
</organism>
<comment type="caution">
    <text evidence="1">The sequence shown here is derived from an EMBL/GenBank/DDBJ whole genome shotgun (WGS) entry which is preliminary data.</text>
</comment>
<sequence length="100" mass="12075">MIFGYLLQSNSIYQRRYIVIHKRNLMRNPNTNSHENLRSLYIHSHDIFWNKPTKASKRLPASQDDLQNGMPRFRYWQVLMIVVTDQSNARRQNKEDLSRL</sequence>
<accession>A0A8X6XQK9</accession>
<name>A0A8X6XQK9_9ARAC</name>
<dbReference type="Proteomes" id="UP000886998">
    <property type="component" value="Unassembled WGS sequence"/>
</dbReference>
<keyword evidence="2" id="KW-1185">Reference proteome</keyword>
<proteinExistence type="predicted"/>
<dbReference type="OrthoDB" id="10338650at2759"/>